<organism evidence="1 2">
    <name type="scientific">Nitrososphaera viennensis EN76</name>
    <dbReference type="NCBI Taxonomy" id="926571"/>
    <lineage>
        <taxon>Archaea</taxon>
        <taxon>Nitrososphaerota</taxon>
        <taxon>Nitrososphaeria</taxon>
        <taxon>Nitrososphaerales</taxon>
        <taxon>Nitrososphaeraceae</taxon>
        <taxon>Nitrososphaera</taxon>
    </lineage>
</organism>
<dbReference type="Pfam" id="PF13412">
    <property type="entry name" value="HTH_24"/>
    <property type="match status" value="1"/>
</dbReference>
<sequence>MWTKDERKATDGLANILGSRPSGRAFTPRKKKRRAPVSIIDLSIMDALVDDPKLPFGELVKSTGLSPKTVRKHLELLLETKTISIEPSLGALTDSGKLIYQLLVAGRVGMSEVRRTIGETALTHHTQEPPTKYMLRMGSSLADVMTKTRVLEKVQGVESVTISLNREVLVSTDLRHSLIRKEIHKLEKERRARLN</sequence>
<reference evidence="1 2" key="1">
    <citation type="journal article" date="2014" name="Int. J. Syst. Evol. Microbiol.">
        <title>Nitrososphaera viennensis gen. nov., sp. nov., an aerobic and mesophilic, ammonia-oxidizing archaeon from soil and a member of the archaeal phylum Thaumarchaeota.</title>
        <authorList>
            <person name="Stieglmeier M."/>
            <person name="Klingl A."/>
            <person name="Alves R.J."/>
            <person name="Rittmann S.K."/>
            <person name="Melcher M."/>
            <person name="Leisch N."/>
            <person name="Schleper C."/>
        </authorList>
    </citation>
    <scope>NUCLEOTIDE SEQUENCE [LARGE SCALE GENOMIC DNA]</scope>
    <source>
        <strain evidence="1">EN76</strain>
    </source>
</reference>
<dbReference type="GeneID" id="74947031"/>
<dbReference type="OrthoDB" id="6995at2157"/>
<dbReference type="Gene3D" id="1.10.10.10">
    <property type="entry name" value="Winged helix-like DNA-binding domain superfamily/Winged helix DNA-binding domain"/>
    <property type="match status" value="1"/>
</dbReference>
<name>A0A060HS93_9ARCH</name>
<dbReference type="SUPFAM" id="SSF46785">
    <property type="entry name" value="Winged helix' DNA-binding domain"/>
    <property type="match status" value="1"/>
</dbReference>
<dbReference type="InterPro" id="IPR036388">
    <property type="entry name" value="WH-like_DNA-bd_sf"/>
</dbReference>
<keyword evidence="2" id="KW-1185">Reference proteome</keyword>
<proteinExistence type="predicted"/>
<dbReference type="HOGENOM" id="CLU_1393622_0_0_2"/>
<dbReference type="AlphaFoldDB" id="A0A060HS93"/>
<dbReference type="EMBL" id="CP007536">
    <property type="protein sequence ID" value="AIC16027.1"/>
    <property type="molecule type" value="Genomic_DNA"/>
</dbReference>
<protein>
    <submittedName>
        <fullName evidence="1">Uncharacterized protein</fullName>
    </submittedName>
</protein>
<accession>A0A060HS93</accession>
<evidence type="ECO:0000313" key="2">
    <source>
        <dbReference type="Proteomes" id="UP000027093"/>
    </source>
</evidence>
<dbReference type="STRING" id="926571.NVIE_017630"/>
<gene>
    <name evidence="1" type="ORF">NVIE_017630</name>
</gene>
<dbReference type="RefSeq" id="WP_075054894.1">
    <property type="nucleotide sequence ID" value="NZ_CP007536.1"/>
</dbReference>
<dbReference type="KEGG" id="nvn:NVIE_017630"/>
<dbReference type="Proteomes" id="UP000027093">
    <property type="component" value="Chromosome"/>
</dbReference>
<evidence type="ECO:0000313" key="1">
    <source>
        <dbReference type="EMBL" id="AIC16027.1"/>
    </source>
</evidence>
<dbReference type="InterPro" id="IPR036390">
    <property type="entry name" value="WH_DNA-bd_sf"/>
</dbReference>